<dbReference type="Proteomes" id="UP000018320">
    <property type="component" value="Unassembled WGS sequence"/>
</dbReference>
<evidence type="ECO:0000256" key="12">
    <source>
        <dbReference type="SAM" id="MobiDB-lite"/>
    </source>
</evidence>
<evidence type="ECO:0000256" key="6">
    <source>
        <dbReference type="ARBA" id="ARBA00022723"/>
    </source>
</evidence>
<dbReference type="VEuPathDB" id="GiardiaDB:QR46_2540"/>
<proteinExistence type="inferred from homology"/>
<keyword evidence="7" id="KW-0677">Repeat</keyword>
<dbReference type="VEuPathDB" id="GiardiaDB:GL50803_0017082"/>
<feature type="region of interest" description="Disordered" evidence="12">
    <location>
        <begin position="451"/>
        <end position="473"/>
    </location>
</feature>
<dbReference type="GO" id="GO:0046872">
    <property type="term" value="F:metal ion binding"/>
    <property type="evidence" value="ECO:0007669"/>
    <property type="project" value="UniProtKB-KW"/>
</dbReference>
<comment type="catalytic activity">
    <reaction evidence="11">
        <text>geranylgeranyl diphosphate + L-cysteinyl-[protein] = S-geranylgeranyl-L-cysteinyl-[protein] + diphosphate</text>
        <dbReference type="Rhea" id="RHEA:21240"/>
        <dbReference type="Rhea" id="RHEA-COMP:10131"/>
        <dbReference type="Rhea" id="RHEA-COMP:11537"/>
        <dbReference type="ChEBI" id="CHEBI:29950"/>
        <dbReference type="ChEBI" id="CHEBI:33019"/>
        <dbReference type="ChEBI" id="CHEBI:57533"/>
        <dbReference type="ChEBI" id="CHEBI:86021"/>
        <dbReference type="EC" id="2.5.1.60"/>
    </reaction>
</comment>
<evidence type="ECO:0000256" key="3">
    <source>
        <dbReference type="ARBA" id="ARBA00012656"/>
    </source>
</evidence>
<dbReference type="PANTHER" id="PTHR11774:SF11">
    <property type="entry name" value="GERANYLGERANYL TRANSFERASE TYPE-2 SUBUNIT BETA"/>
    <property type="match status" value="1"/>
</dbReference>
<keyword evidence="8" id="KW-0862">Zinc</keyword>
<feature type="compositionally biased region" description="Polar residues" evidence="12">
    <location>
        <begin position="1104"/>
        <end position="1124"/>
    </location>
</feature>
<dbReference type="Pfam" id="PF00432">
    <property type="entry name" value="Prenyltrans"/>
    <property type="match status" value="1"/>
</dbReference>
<feature type="region of interest" description="Disordered" evidence="12">
    <location>
        <begin position="1073"/>
        <end position="1141"/>
    </location>
</feature>
<dbReference type="InterPro" id="IPR026873">
    <property type="entry name" value="Ptb1"/>
</dbReference>
<evidence type="ECO:0000259" key="13">
    <source>
        <dbReference type="Pfam" id="PF00432"/>
    </source>
</evidence>
<comment type="caution">
    <text evidence="14">The sequence shown here is derived from an EMBL/GenBank/DDBJ whole genome shotgun (WGS) entry which is preliminary data.</text>
</comment>
<evidence type="ECO:0000256" key="9">
    <source>
        <dbReference type="ARBA" id="ARBA00030816"/>
    </source>
</evidence>
<comment type="cofactor">
    <cofactor evidence="1">
        <name>Zn(2+)</name>
        <dbReference type="ChEBI" id="CHEBI:29105"/>
    </cofactor>
</comment>
<dbReference type="EMBL" id="AHGT01000074">
    <property type="protein sequence ID" value="ESU35630.1"/>
    <property type="molecule type" value="Genomic_DNA"/>
</dbReference>
<keyword evidence="5 14" id="KW-0808">Transferase</keyword>
<reference evidence="14 15" key="2">
    <citation type="journal article" date="2013" name="Genome Biol. Evol.">
        <title>Genome sequencing of Giardia lamblia genotypes A2 and B isolates (DH and GS) and comparative analysis with the genomes of genotypes A1 and E (WB and Pig).</title>
        <authorList>
            <person name="Adam R.D."/>
            <person name="Dahlstrom E.W."/>
            <person name="Martens C.A."/>
            <person name="Bruno D.P."/>
            <person name="Barbian K.D."/>
            <person name="Ricklefs S.M."/>
            <person name="Hernandez M.M."/>
            <person name="Narla N.P."/>
            <person name="Patel R.B."/>
            <person name="Porcella S.F."/>
            <person name="Nash T.E."/>
        </authorList>
    </citation>
    <scope>NUCLEOTIDE SEQUENCE [LARGE SCALE GENOMIC DNA]</scope>
    <source>
        <strain evidence="14 15">DH</strain>
    </source>
</reference>
<evidence type="ECO:0000256" key="10">
    <source>
        <dbReference type="ARBA" id="ARBA00032766"/>
    </source>
</evidence>
<protein>
    <recommendedName>
        <fullName evidence="3">protein geranylgeranyltransferase type II</fullName>
        <ecNumber evidence="3">2.5.1.60</ecNumber>
    </recommendedName>
    <alternativeName>
        <fullName evidence="9">Geranylgeranyl transferase type II subunit beta</fullName>
    </alternativeName>
    <alternativeName>
        <fullName evidence="10">Type II protein geranyl-geranyltransferase subunit beta</fullName>
    </alternativeName>
</protein>
<comment type="similarity">
    <text evidence="2">Belongs to the protein prenyltransferase subunit beta family.</text>
</comment>
<reference evidence="15" key="1">
    <citation type="submission" date="2012-02" db="EMBL/GenBank/DDBJ databases">
        <title>Genome sequencing of Giardia lamblia Genotypes A2 and B isolates (DH and GS) and comparative analysis with the genomes of Genotypes A1 and E (WB and Pig).</title>
        <authorList>
            <person name="Adam R."/>
            <person name="Dahlstrom E."/>
            <person name="Martens C."/>
            <person name="Bruno D."/>
            <person name="Barbian K."/>
            <person name="Porcella S.F."/>
            <person name="Nash T."/>
        </authorList>
    </citation>
    <scope>NUCLEOTIDE SEQUENCE</scope>
    <source>
        <strain evidence="15">DH</strain>
    </source>
</reference>
<evidence type="ECO:0000256" key="2">
    <source>
        <dbReference type="ARBA" id="ARBA00010497"/>
    </source>
</evidence>
<dbReference type="GO" id="GO:0004663">
    <property type="term" value="F:Rab geranylgeranyltransferase activity"/>
    <property type="evidence" value="ECO:0007669"/>
    <property type="project" value="UniProtKB-EC"/>
</dbReference>
<feature type="domain" description="Prenyltransferase alpha-alpha toroid" evidence="13">
    <location>
        <begin position="43"/>
        <end position="384"/>
    </location>
</feature>
<sequence length="1141" mass="124508">MKNLLRFFAIGMTEGMTKDGLKTLMLRFLIGQMEEIQNPTLMELVGLSHTKLSGLYWVLCSIFILHGRQPTDVFLQQLVPGTVITIDRLHQFVKDCLVVQPTKGNQSEIAGFSGSPGHDMHLVHTTSGLQCLLLLNKFSETVSPELGVTLANTIIDLQAEDGGFYGDYTKERDTRFCYCAVLSLTILLKRVPSLIGLHLNNLIDVDALRSYLLRCLNSDGGFGTTPGDESHGGQTFCCVATMHLLDSLHLIPNIQRSLFLLSNRQCANGGLCGRPDKEPDTCYSWWIGSPAYILLDYLLNANNSRAAEWDEKCVDNIKAKMIFNIDALLRFITVCINPKVSGVADRPENYPDEYHTFFSLAAMSLFNVTLPGLGKLCPMHPSLALPISICCRLFDGERMYSMDSRRSSSVGSSIRVTPHLRSIKGSLCTPAPSTATTSLSFRASTNRASNYTHSSLQHVPERLSSSQENSPRDFKNLKKNLIKSAEDSELMASRCAPPISEAANDLVCPIDRSENISQESVSTQQPNNQLPPIDLQARRDASSMLFEARGPTAHGSSVFDAKIYELRKISALLAMEGKTVAGIYEYLLTNSNGPIPPSLLSGSSALNVSVGDGEHQPSAMLLSTVINKGPEVVYLTQRQAQLSDDAEVRIDKGDDRSFSTGMPALSASESRAINVLLMSASKEKPQQSVYEDTDGCTDLNPAALDPLLDTAPGLADTQDAIEGLPCPASGFSSDFGFARISSVLNVKAPSAAVKLDRQDKVTFASPLYKTQKKDEIQSGKAVNRQNLLDNNTFEKLFTSTFAGDQQQSGLTDSQIINTFVDTELSHQPSIYAYQTGTRNFFDSLSIQDHNDPSVLFKVCNKQDLPSDILMNLLPSGVMGRSGLDSFRDRETGHTLSHKQNLRANATASVLFTEPPMGAGLRRNKQRQSSFLYQANQVSSDMLAARIHHKAKTEGAPRDHAKDVHHRTFSTGVLSSVTQQMIARILGDTPDKIQQLPLQKSVVRTDGDSKVSQKFNAAGGLNIGTLVSNASLDISRIHTLVQTPSRREHVVPDADTFHETSVGMLHKGTEAVDHEADVDSEVKEPGPSNMSDIAPNLDGDAPGSSLFNSKSQSSVEKGAHTQDTGTCDEKDDNNELVISEVI</sequence>
<keyword evidence="4" id="KW-0637">Prenyltransferase</keyword>
<dbReference type="CDD" id="cd02894">
    <property type="entry name" value="GGTase-II"/>
    <property type="match status" value="1"/>
</dbReference>
<feature type="compositionally biased region" description="Polar residues" evidence="12">
    <location>
        <begin position="451"/>
        <end position="469"/>
    </location>
</feature>
<gene>
    <name evidence="14" type="ORF">DHA2_153453</name>
</gene>
<feature type="compositionally biased region" description="Basic and acidic residues" evidence="12">
    <location>
        <begin position="1073"/>
        <end position="1083"/>
    </location>
</feature>
<dbReference type="PANTHER" id="PTHR11774">
    <property type="entry name" value="GERANYLGERANYL TRANSFERASE TYPE BETA SUBUNIT"/>
    <property type="match status" value="1"/>
</dbReference>
<evidence type="ECO:0000256" key="5">
    <source>
        <dbReference type="ARBA" id="ARBA00022679"/>
    </source>
</evidence>
<keyword evidence="6" id="KW-0479">Metal-binding</keyword>
<evidence type="ECO:0000313" key="15">
    <source>
        <dbReference type="Proteomes" id="UP000018320"/>
    </source>
</evidence>
<dbReference type="GO" id="GO:0005968">
    <property type="term" value="C:Rab-protein geranylgeranyltransferase complex"/>
    <property type="evidence" value="ECO:0007669"/>
    <property type="project" value="TreeGrafter"/>
</dbReference>
<dbReference type="InterPro" id="IPR045089">
    <property type="entry name" value="PGGT1B-like"/>
</dbReference>
<evidence type="ECO:0000256" key="11">
    <source>
        <dbReference type="ARBA" id="ARBA00047658"/>
    </source>
</evidence>
<accession>V6TFE9</accession>
<dbReference type="VEuPathDB" id="GiardiaDB:DHA2_153453"/>
<evidence type="ECO:0000256" key="1">
    <source>
        <dbReference type="ARBA" id="ARBA00001947"/>
    </source>
</evidence>
<dbReference type="VEuPathDB" id="GiardiaDB:GL50581_20"/>
<dbReference type="Gene3D" id="1.50.10.20">
    <property type="match status" value="1"/>
</dbReference>
<evidence type="ECO:0000256" key="8">
    <source>
        <dbReference type="ARBA" id="ARBA00022833"/>
    </source>
</evidence>
<dbReference type="SUPFAM" id="SSF48239">
    <property type="entry name" value="Terpenoid cyclases/Protein prenyltransferases"/>
    <property type="match status" value="1"/>
</dbReference>
<name>V6TFE9_GIAIN</name>
<dbReference type="EC" id="2.5.1.60" evidence="3"/>
<evidence type="ECO:0000313" key="14">
    <source>
        <dbReference type="EMBL" id="ESU35630.1"/>
    </source>
</evidence>
<organism evidence="14 15">
    <name type="scientific">Giardia intestinalis</name>
    <name type="common">Giardia lamblia</name>
    <dbReference type="NCBI Taxonomy" id="5741"/>
    <lineage>
        <taxon>Eukaryota</taxon>
        <taxon>Metamonada</taxon>
        <taxon>Diplomonadida</taxon>
        <taxon>Hexamitidae</taxon>
        <taxon>Giardiinae</taxon>
        <taxon>Giardia</taxon>
    </lineage>
</organism>
<dbReference type="InterPro" id="IPR008930">
    <property type="entry name" value="Terpenoid_cyclase/PrenylTrfase"/>
</dbReference>
<evidence type="ECO:0000256" key="7">
    <source>
        <dbReference type="ARBA" id="ARBA00022737"/>
    </source>
</evidence>
<dbReference type="AlphaFoldDB" id="V6TFE9"/>
<dbReference type="InterPro" id="IPR001330">
    <property type="entry name" value="Prenyltrans"/>
</dbReference>
<evidence type="ECO:0000256" key="4">
    <source>
        <dbReference type="ARBA" id="ARBA00022602"/>
    </source>
</evidence>